<sequence>MYLLPSCSSQTDSDSVSGGGGGGNLGEFDVLCSSSLSVSSANADMDRPSGSQCGDTAGESGPHESHDLCRDLQSLSQASGKDRLLYGHVRQTRWPPRVNR</sequence>
<protein>
    <submittedName>
        <fullName evidence="2">Uncharacterized protein</fullName>
    </submittedName>
</protein>
<dbReference type="AlphaFoldDB" id="A0A4Z2E1E0"/>
<gene>
    <name evidence="2" type="ORF">EYF80_067317</name>
</gene>
<feature type="compositionally biased region" description="Low complexity" evidence="1">
    <location>
        <begin position="1"/>
        <end position="16"/>
    </location>
</feature>
<proteinExistence type="predicted"/>
<feature type="region of interest" description="Disordered" evidence="1">
    <location>
        <begin position="1"/>
        <end position="21"/>
    </location>
</feature>
<evidence type="ECO:0000313" key="3">
    <source>
        <dbReference type="Proteomes" id="UP000314294"/>
    </source>
</evidence>
<organism evidence="2 3">
    <name type="scientific">Liparis tanakae</name>
    <name type="common">Tanaka's snailfish</name>
    <dbReference type="NCBI Taxonomy" id="230148"/>
    <lineage>
        <taxon>Eukaryota</taxon>
        <taxon>Metazoa</taxon>
        <taxon>Chordata</taxon>
        <taxon>Craniata</taxon>
        <taxon>Vertebrata</taxon>
        <taxon>Euteleostomi</taxon>
        <taxon>Actinopterygii</taxon>
        <taxon>Neopterygii</taxon>
        <taxon>Teleostei</taxon>
        <taxon>Neoteleostei</taxon>
        <taxon>Acanthomorphata</taxon>
        <taxon>Eupercaria</taxon>
        <taxon>Perciformes</taxon>
        <taxon>Cottioidei</taxon>
        <taxon>Cottales</taxon>
        <taxon>Liparidae</taxon>
        <taxon>Liparis</taxon>
    </lineage>
</organism>
<evidence type="ECO:0000256" key="1">
    <source>
        <dbReference type="SAM" id="MobiDB-lite"/>
    </source>
</evidence>
<evidence type="ECO:0000313" key="2">
    <source>
        <dbReference type="EMBL" id="TNN22569.1"/>
    </source>
</evidence>
<reference evidence="2 3" key="1">
    <citation type="submission" date="2019-03" db="EMBL/GenBank/DDBJ databases">
        <title>First draft genome of Liparis tanakae, snailfish: a comprehensive survey of snailfish specific genes.</title>
        <authorList>
            <person name="Kim W."/>
            <person name="Song I."/>
            <person name="Jeong J.-H."/>
            <person name="Kim D."/>
            <person name="Kim S."/>
            <person name="Ryu S."/>
            <person name="Song J.Y."/>
            <person name="Lee S.K."/>
        </authorList>
    </citation>
    <scope>NUCLEOTIDE SEQUENCE [LARGE SCALE GENOMIC DNA]</scope>
    <source>
        <tissue evidence="2">Muscle</tissue>
    </source>
</reference>
<accession>A0A4Z2E1E0</accession>
<comment type="caution">
    <text evidence="2">The sequence shown here is derived from an EMBL/GenBank/DDBJ whole genome shotgun (WGS) entry which is preliminary data.</text>
</comment>
<dbReference type="Proteomes" id="UP000314294">
    <property type="component" value="Unassembled WGS sequence"/>
</dbReference>
<feature type="region of interest" description="Disordered" evidence="1">
    <location>
        <begin position="80"/>
        <end position="100"/>
    </location>
</feature>
<name>A0A4Z2E1E0_9TELE</name>
<feature type="region of interest" description="Disordered" evidence="1">
    <location>
        <begin position="39"/>
        <end position="67"/>
    </location>
</feature>
<dbReference type="EMBL" id="SRLO01021889">
    <property type="protein sequence ID" value="TNN22569.1"/>
    <property type="molecule type" value="Genomic_DNA"/>
</dbReference>
<keyword evidence="3" id="KW-1185">Reference proteome</keyword>